<feature type="region of interest" description="Disordered" evidence="2">
    <location>
        <begin position="339"/>
        <end position="394"/>
    </location>
</feature>
<dbReference type="InterPro" id="IPR040115">
    <property type="entry name" value="Lnp"/>
</dbReference>
<sequence length="394" mass="43403">MVSLWPWKQDNSSPASFERTLSALSAKIANTQASLDRTRASSRRIRVLGTLYLSFAYLVYAVVAFLVVGWNKMGVYEWTGMAGGPVLIYLVRTISSTVYELRIETLTTRLKGQQAERAKTIQKLKDATRYDSTLELLEKYGGGEGKPKIKRKSTGDRQEEGTKKSPGASQRQNTGTPNRIYMAPPPTANIQSHKMGSPNPGMPQQQEKGPFIHTPQQQQQQRLPSPDGRMDLTAEFSPNAFDHPRPPQVAGTQYEVAPTGLQNHWYDRIMDLLLGDDETAAKNRFVLICKRCRLVNGQAPPGTTSLSDLGMWKCMGCGTMNGEVDEGKRLVKEVLGQQMEQDSLTDGGHDDGDSSDVAESQSEKGPIEGDDATAPKEEAIKETPVAKSKGRSKK</sequence>
<keyword evidence="1" id="KW-0256">Endoplasmic reticulum</keyword>
<feature type="region of interest" description="Disordered" evidence="2">
    <location>
        <begin position="139"/>
        <end position="225"/>
    </location>
</feature>
<comment type="function">
    <text evidence="1">Plays a role in determining ER morphology.</text>
</comment>
<keyword evidence="5" id="KW-1185">Reference proteome</keyword>
<dbReference type="AlphaFoldDB" id="A0A9P5CJF2"/>
<feature type="compositionally biased region" description="Polar residues" evidence="2">
    <location>
        <begin position="167"/>
        <end position="177"/>
    </location>
</feature>
<feature type="compositionally biased region" description="Basic and acidic residues" evidence="2">
    <location>
        <begin position="153"/>
        <end position="163"/>
    </location>
</feature>
<gene>
    <name evidence="4" type="ORF">M406DRAFT_283623</name>
</gene>
<dbReference type="GeneID" id="63835652"/>
<dbReference type="GO" id="GO:0098826">
    <property type="term" value="C:endoplasmic reticulum tubular network membrane"/>
    <property type="evidence" value="ECO:0007669"/>
    <property type="project" value="UniProtKB-UniRule"/>
</dbReference>
<dbReference type="Proteomes" id="UP000803844">
    <property type="component" value="Unassembled WGS sequence"/>
</dbReference>
<keyword evidence="1" id="KW-0862">Zinc</keyword>
<keyword evidence="1" id="KW-0479">Metal-binding</keyword>
<organism evidence="4 5">
    <name type="scientific">Cryphonectria parasitica (strain ATCC 38755 / EP155)</name>
    <dbReference type="NCBI Taxonomy" id="660469"/>
    <lineage>
        <taxon>Eukaryota</taxon>
        <taxon>Fungi</taxon>
        <taxon>Dikarya</taxon>
        <taxon>Ascomycota</taxon>
        <taxon>Pezizomycotina</taxon>
        <taxon>Sordariomycetes</taxon>
        <taxon>Sordariomycetidae</taxon>
        <taxon>Diaporthales</taxon>
        <taxon>Cryphonectriaceae</taxon>
        <taxon>Cryphonectria-Endothia species complex</taxon>
        <taxon>Cryphonectria</taxon>
    </lineage>
</organism>
<dbReference type="EMBL" id="MU032354">
    <property type="protein sequence ID" value="KAF3759921.1"/>
    <property type="molecule type" value="Genomic_DNA"/>
</dbReference>
<dbReference type="RefSeq" id="XP_040770900.1">
    <property type="nucleotide sequence ID" value="XM_040918523.1"/>
</dbReference>
<reference evidence="4" key="1">
    <citation type="journal article" date="2020" name="Phytopathology">
        <title>Genome sequence of the chestnut blight fungus Cryphonectria parasitica EP155: A fundamental resource for an archetypical invasive plant pathogen.</title>
        <authorList>
            <person name="Crouch J.A."/>
            <person name="Dawe A."/>
            <person name="Aerts A."/>
            <person name="Barry K."/>
            <person name="Churchill A.C.L."/>
            <person name="Grimwood J."/>
            <person name="Hillman B."/>
            <person name="Milgroom M.G."/>
            <person name="Pangilinan J."/>
            <person name="Smith M."/>
            <person name="Salamov A."/>
            <person name="Schmutz J."/>
            <person name="Yadav J."/>
            <person name="Grigoriev I.V."/>
            <person name="Nuss D."/>
        </authorList>
    </citation>
    <scope>NUCLEOTIDE SEQUENCE</scope>
    <source>
        <strain evidence="4">EP155</strain>
    </source>
</reference>
<evidence type="ECO:0000256" key="1">
    <source>
        <dbReference type="RuleBase" id="RU367073"/>
    </source>
</evidence>
<dbReference type="GO" id="GO:0071788">
    <property type="term" value="P:endoplasmic reticulum tubular network maintenance"/>
    <property type="evidence" value="ECO:0007669"/>
    <property type="project" value="UniProtKB-UniRule"/>
</dbReference>
<comment type="domain">
    <text evidence="1">The C4-type zinc finger motif is necessary both for its ER three-way tubular junction localization and formation.</text>
</comment>
<keyword evidence="1" id="KW-0863">Zinc-finger</keyword>
<dbReference type="Pfam" id="PF10058">
    <property type="entry name" value="Zn_ribbon_10"/>
    <property type="match status" value="1"/>
</dbReference>
<feature type="compositionally biased region" description="Basic and acidic residues" evidence="2">
    <location>
        <begin position="361"/>
        <end position="381"/>
    </location>
</feature>
<feature type="domain" description="Lunapark zinc ribbon" evidence="3">
    <location>
        <begin position="265"/>
        <end position="321"/>
    </location>
</feature>
<comment type="similarity">
    <text evidence="1">Belongs to the lunapark family.</text>
</comment>
<comment type="caution">
    <text evidence="1">Lacks conserved residue(s) required for the propagation of feature annotation.</text>
</comment>
<evidence type="ECO:0000259" key="3">
    <source>
        <dbReference type="Pfam" id="PF10058"/>
    </source>
</evidence>
<name>A0A9P5CJF2_CRYP1</name>
<dbReference type="PANTHER" id="PTHR22166:SF12">
    <property type="entry name" value="ENDOPLASMIC RETICULUM JUNCTION FORMATION PROTEIN LUNAPARK"/>
    <property type="match status" value="1"/>
</dbReference>
<evidence type="ECO:0000313" key="4">
    <source>
        <dbReference type="EMBL" id="KAF3759921.1"/>
    </source>
</evidence>
<evidence type="ECO:0000313" key="5">
    <source>
        <dbReference type="Proteomes" id="UP000803844"/>
    </source>
</evidence>
<comment type="caution">
    <text evidence="4">The sequence shown here is derived from an EMBL/GenBank/DDBJ whole genome shotgun (WGS) entry which is preliminary data.</text>
</comment>
<keyword evidence="1" id="KW-0472">Membrane</keyword>
<keyword evidence="1" id="KW-1133">Transmembrane helix</keyword>
<proteinExistence type="inferred from homology"/>
<keyword evidence="1" id="KW-0812">Transmembrane</keyword>
<dbReference type="InterPro" id="IPR019273">
    <property type="entry name" value="Lunapark_Znf"/>
</dbReference>
<dbReference type="PANTHER" id="PTHR22166">
    <property type="entry name" value="ENDOPLASMIC RETICULUM JUNCTION FORMATION PROTEIN LUNAPARK"/>
    <property type="match status" value="1"/>
</dbReference>
<dbReference type="OrthoDB" id="1725934at2759"/>
<dbReference type="GO" id="GO:1903373">
    <property type="term" value="P:positive regulation of endoplasmic reticulum tubular network organization"/>
    <property type="evidence" value="ECO:0007669"/>
    <property type="project" value="UniProtKB-UniRule"/>
</dbReference>
<accession>A0A9P5CJF2</accession>
<feature type="transmembrane region" description="Helical" evidence="1">
    <location>
        <begin position="47"/>
        <end position="70"/>
    </location>
</feature>
<comment type="subcellular location">
    <subcellularLocation>
        <location evidence="1">Endoplasmic reticulum membrane</location>
        <topology evidence="1">Multi-pass membrane protein</topology>
    </subcellularLocation>
</comment>
<evidence type="ECO:0000256" key="2">
    <source>
        <dbReference type="SAM" id="MobiDB-lite"/>
    </source>
</evidence>
<dbReference type="GO" id="GO:0008270">
    <property type="term" value="F:zinc ion binding"/>
    <property type="evidence" value="ECO:0007669"/>
    <property type="project" value="UniProtKB-KW"/>
</dbReference>
<protein>
    <recommendedName>
        <fullName evidence="1">Endoplasmic reticulum junction formation protein lunapark</fullName>
    </recommendedName>
</protein>